<dbReference type="SUPFAM" id="SSF142906">
    <property type="entry name" value="YjbR-like"/>
    <property type="match status" value="1"/>
</dbReference>
<accession>A0A4R8FCQ6</accession>
<dbReference type="GO" id="GO:0003677">
    <property type="term" value="F:DNA binding"/>
    <property type="evidence" value="ECO:0007669"/>
    <property type="project" value="UniProtKB-KW"/>
</dbReference>
<dbReference type="RefSeq" id="WP_243837760.1">
    <property type="nucleotide sequence ID" value="NZ_SOEB01000043.1"/>
</dbReference>
<dbReference type="Proteomes" id="UP000295484">
    <property type="component" value="Unassembled WGS sequence"/>
</dbReference>
<evidence type="ECO:0000313" key="2">
    <source>
        <dbReference type="Proteomes" id="UP000295484"/>
    </source>
</evidence>
<dbReference type="InterPro" id="IPR058532">
    <property type="entry name" value="YjbR/MT2646/Rv2570-like"/>
</dbReference>
<reference evidence="1 2" key="1">
    <citation type="submission" date="2019-03" db="EMBL/GenBank/DDBJ databases">
        <title>Genomic Encyclopedia of Type Strains, Phase IV (KMG-IV): sequencing the most valuable type-strain genomes for metagenomic binning, comparative biology and taxonomic classification.</title>
        <authorList>
            <person name="Goeker M."/>
        </authorList>
    </citation>
    <scope>NUCLEOTIDE SEQUENCE [LARGE SCALE GENOMIC DNA]</scope>
    <source>
        <strain evidence="1 2">JA181</strain>
    </source>
</reference>
<dbReference type="EMBL" id="SOEB01000043">
    <property type="protein sequence ID" value="TDX21245.1"/>
    <property type="molecule type" value="Genomic_DNA"/>
</dbReference>
<dbReference type="AlphaFoldDB" id="A0A4R8FCQ6"/>
<name>A0A4R8FCQ6_9RHOB</name>
<protein>
    <submittedName>
        <fullName evidence="1">Putative DNA-binding protein (MmcQ/YjbR family)</fullName>
    </submittedName>
</protein>
<proteinExistence type="predicted"/>
<organism evidence="1 2">
    <name type="scientific">Rhodovulum visakhapatnamense</name>
    <dbReference type="NCBI Taxonomy" id="364297"/>
    <lineage>
        <taxon>Bacteria</taxon>
        <taxon>Pseudomonadati</taxon>
        <taxon>Pseudomonadota</taxon>
        <taxon>Alphaproteobacteria</taxon>
        <taxon>Rhodobacterales</taxon>
        <taxon>Paracoccaceae</taxon>
        <taxon>Rhodovulum</taxon>
    </lineage>
</organism>
<comment type="caution">
    <text evidence="1">The sequence shown here is derived from an EMBL/GenBank/DDBJ whole genome shotgun (WGS) entry which is preliminary data.</text>
</comment>
<evidence type="ECO:0000313" key="1">
    <source>
        <dbReference type="EMBL" id="TDX21245.1"/>
    </source>
</evidence>
<dbReference type="Gene3D" id="3.90.1150.30">
    <property type="match status" value="1"/>
</dbReference>
<sequence>MSNPTPDPTPDQTPAPMTEDQILAFCDGLPGAARSQPFGPGTDVWKVGDKIFALMAPGSGRVSLKCADPGFAEMLISVGRAGKAPYLPRGGWIALETARHDPEEMAHRLRESYDTVRASLPRRVQATLD</sequence>
<keyword evidence="1" id="KW-0238">DNA-binding</keyword>
<gene>
    <name evidence="1" type="ORF">EV657_1434</name>
</gene>
<dbReference type="Pfam" id="PF04237">
    <property type="entry name" value="YjbR"/>
    <property type="match status" value="1"/>
</dbReference>
<dbReference type="InterPro" id="IPR038056">
    <property type="entry name" value="YjbR-like_sf"/>
</dbReference>